<evidence type="ECO:0000256" key="12">
    <source>
        <dbReference type="SAM" id="SignalP"/>
    </source>
</evidence>
<feature type="signal peptide" evidence="12">
    <location>
        <begin position="1"/>
        <end position="21"/>
    </location>
</feature>
<dbReference type="PROSITE" id="PS00135">
    <property type="entry name" value="TRYPSIN_SER"/>
    <property type="match status" value="1"/>
</dbReference>
<evidence type="ECO:0000313" key="14">
    <source>
        <dbReference type="EMBL" id="KAJ6642083.1"/>
    </source>
</evidence>
<keyword evidence="8" id="KW-1015">Disulfide bond</keyword>
<keyword evidence="4 12" id="KW-0732">Signal</keyword>
<evidence type="ECO:0000256" key="5">
    <source>
        <dbReference type="ARBA" id="ARBA00022801"/>
    </source>
</evidence>
<evidence type="ECO:0000256" key="9">
    <source>
        <dbReference type="ARBA" id="ARBA00023180"/>
    </source>
</evidence>
<dbReference type="GO" id="GO:0004252">
    <property type="term" value="F:serine-type endopeptidase activity"/>
    <property type="evidence" value="ECO:0007669"/>
    <property type="project" value="InterPro"/>
</dbReference>
<dbReference type="CDD" id="cd00190">
    <property type="entry name" value="Tryp_SPc"/>
    <property type="match status" value="1"/>
</dbReference>
<protein>
    <submittedName>
        <fullName evidence="14">Serine protease snake</fullName>
    </submittedName>
</protein>
<dbReference type="InterPro" id="IPR051487">
    <property type="entry name" value="Ser/Thr_Proteases_Immune/Dev"/>
</dbReference>
<dbReference type="Proteomes" id="UP001151699">
    <property type="component" value="Chromosome B"/>
</dbReference>
<comment type="caution">
    <text evidence="14">The sequence shown here is derived from an EMBL/GenBank/DDBJ whole genome shotgun (WGS) entry which is preliminary data.</text>
</comment>
<dbReference type="PANTHER" id="PTHR24256">
    <property type="entry name" value="TRYPTASE-RELATED"/>
    <property type="match status" value="1"/>
</dbReference>
<dbReference type="SUPFAM" id="SSF50494">
    <property type="entry name" value="Trypsin-like serine proteases"/>
    <property type="match status" value="1"/>
</dbReference>
<evidence type="ECO:0000256" key="10">
    <source>
        <dbReference type="ARBA" id="ARBA00024195"/>
    </source>
</evidence>
<dbReference type="AlphaFoldDB" id="A0A9Q0N1T5"/>
<accession>A0A9Q0N1T5</accession>
<evidence type="ECO:0000256" key="11">
    <source>
        <dbReference type="RuleBase" id="RU363034"/>
    </source>
</evidence>
<gene>
    <name evidence="14" type="primary">snk_6</name>
    <name evidence="14" type="ORF">Bhyg_07029</name>
</gene>
<comment type="similarity">
    <text evidence="10">Belongs to the peptidase S1 family. CLIP subfamily.</text>
</comment>
<sequence>MFITNSSILLILSLICITANANQGLVGQSCVHKGKEGVCKSIIHCEKPCAKAEERLSPCDPSRRGIVCCPNPRNVEPISAKKCQEYKERVCSVHFVGNTPGRLTKNKVYFCAANTEAVIMNGENAALNEFPHMALVGYIKDNITNFVCGGSLISHYFVLTAAHCLRPVRLGNVTHVRLGEHDESKTDETNHEDFDVVERIPHENYTARSFYYDIGLLKLGKKVVFNPRLRPLCLPEINTFGSRLIAAGWGHNGTNTRSEVLSKVSLEVFDHNKCSKENEPFSQLRRGINEETQFCAGSTTASNNTCKGDSGGPLVHIHPHYNCTYVIEGITSFGGKCVNDSRSIGAYTRVSYFVEWIENIVWPNILEP</sequence>
<evidence type="ECO:0000256" key="7">
    <source>
        <dbReference type="ARBA" id="ARBA00023145"/>
    </source>
</evidence>
<dbReference type="GO" id="GO:0006508">
    <property type="term" value="P:proteolysis"/>
    <property type="evidence" value="ECO:0007669"/>
    <property type="project" value="UniProtKB-KW"/>
</dbReference>
<organism evidence="14 15">
    <name type="scientific">Pseudolycoriella hygida</name>
    <dbReference type="NCBI Taxonomy" id="35572"/>
    <lineage>
        <taxon>Eukaryota</taxon>
        <taxon>Metazoa</taxon>
        <taxon>Ecdysozoa</taxon>
        <taxon>Arthropoda</taxon>
        <taxon>Hexapoda</taxon>
        <taxon>Insecta</taxon>
        <taxon>Pterygota</taxon>
        <taxon>Neoptera</taxon>
        <taxon>Endopterygota</taxon>
        <taxon>Diptera</taxon>
        <taxon>Nematocera</taxon>
        <taxon>Sciaroidea</taxon>
        <taxon>Sciaridae</taxon>
        <taxon>Pseudolycoriella</taxon>
    </lineage>
</organism>
<keyword evidence="5 11" id="KW-0378">Hydrolase</keyword>
<evidence type="ECO:0000256" key="8">
    <source>
        <dbReference type="ARBA" id="ARBA00023157"/>
    </source>
</evidence>
<keyword evidence="2" id="KW-0964">Secreted</keyword>
<evidence type="ECO:0000256" key="6">
    <source>
        <dbReference type="ARBA" id="ARBA00022825"/>
    </source>
</evidence>
<feature type="chain" id="PRO_5040342641" evidence="12">
    <location>
        <begin position="22"/>
        <end position="368"/>
    </location>
</feature>
<evidence type="ECO:0000256" key="1">
    <source>
        <dbReference type="ARBA" id="ARBA00004613"/>
    </source>
</evidence>
<reference evidence="14" key="1">
    <citation type="submission" date="2022-07" db="EMBL/GenBank/DDBJ databases">
        <authorList>
            <person name="Trinca V."/>
            <person name="Uliana J.V.C."/>
            <person name="Torres T.T."/>
            <person name="Ward R.J."/>
            <person name="Monesi N."/>
        </authorList>
    </citation>
    <scope>NUCLEOTIDE SEQUENCE</scope>
    <source>
        <strain evidence="14">HSMRA1968</strain>
        <tissue evidence="14">Whole embryos</tissue>
    </source>
</reference>
<dbReference type="OrthoDB" id="6339452at2759"/>
<dbReference type="PROSITE" id="PS00134">
    <property type="entry name" value="TRYPSIN_HIS"/>
    <property type="match status" value="1"/>
</dbReference>
<dbReference type="Gene3D" id="2.40.10.10">
    <property type="entry name" value="Trypsin-like serine proteases"/>
    <property type="match status" value="1"/>
</dbReference>
<proteinExistence type="inferred from homology"/>
<keyword evidence="3 11" id="KW-0645">Protease</keyword>
<keyword evidence="9" id="KW-0325">Glycoprotein</keyword>
<dbReference type="EMBL" id="WJQU01000002">
    <property type="protein sequence ID" value="KAJ6642083.1"/>
    <property type="molecule type" value="Genomic_DNA"/>
</dbReference>
<dbReference type="InterPro" id="IPR033116">
    <property type="entry name" value="TRYPSIN_SER"/>
</dbReference>
<dbReference type="FunFam" id="2.40.10.10:FF:000146">
    <property type="entry name" value="Serine protease 53"/>
    <property type="match status" value="1"/>
</dbReference>
<keyword evidence="7" id="KW-0865">Zymogen</keyword>
<dbReference type="SMART" id="SM00020">
    <property type="entry name" value="Tryp_SPc"/>
    <property type="match status" value="1"/>
</dbReference>
<evidence type="ECO:0000256" key="3">
    <source>
        <dbReference type="ARBA" id="ARBA00022670"/>
    </source>
</evidence>
<name>A0A9Q0N1T5_9DIPT</name>
<evidence type="ECO:0000313" key="15">
    <source>
        <dbReference type="Proteomes" id="UP001151699"/>
    </source>
</evidence>
<evidence type="ECO:0000256" key="4">
    <source>
        <dbReference type="ARBA" id="ARBA00022729"/>
    </source>
</evidence>
<keyword evidence="15" id="KW-1185">Reference proteome</keyword>
<dbReference type="InterPro" id="IPR001314">
    <property type="entry name" value="Peptidase_S1A"/>
</dbReference>
<comment type="subcellular location">
    <subcellularLocation>
        <location evidence="1">Secreted</location>
    </subcellularLocation>
</comment>
<dbReference type="PRINTS" id="PR00722">
    <property type="entry name" value="CHYMOTRYPSIN"/>
</dbReference>
<evidence type="ECO:0000256" key="2">
    <source>
        <dbReference type="ARBA" id="ARBA00022525"/>
    </source>
</evidence>
<dbReference type="InterPro" id="IPR001254">
    <property type="entry name" value="Trypsin_dom"/>
</dbReference>
<dbReference type="InterPro" id="IPR043504">
    <property type="entry name" value="Peptidase_S1_PA_chymotrypsin"/>
</dbReference>
<keyword evidence="6 11" id="KW-0720">Serine protease</keyword>
<dbReference type="PROSITE" id="PS50240">
    <property type="entry name" value="TRYPSIN_DOM"/>
    <property type="match status" value="1"/>
</dbReference>
<dbReference type="GO" id="GO:0005576">
    <property type="term" value="C:extracellular region"/>
    <property type="evidence" value="ECO:0007669"/>
    <property type="project" value="UniProtKB-SubCell"/>
</dbReference>
<evidence type="ECO:0000259" key="13">
    <source>
        <dbReference type="PROSITE" id="PS50240"/>
    </source>
</evidence>
<dbReference type="InterPro" id="IPR018114">
    <property type="entry name" value="TRYPSIN_HIS"/>
</dbReference>
<dbReference type="InterPro" id="IPR009003">
    <property type="entry name" value="Peptidase_S1_PA"/>
</dbReference>
<feature type="domain" description="Peptidase S1" evidence="13">
    <location>
        <begin position="119"/>
        <end position="362"/>
    </location>
</feature>
<dbReference type="Pfam" id="PF00089">
    <property type="entry name" value="Trypsin"/>
    <property type="match status" value="1"/>
</dbReference>